<dbReference type="SUPFAM" id="SSF110738">
    <property type="entry name" value="Glycerate kinase I"/>
    <property type="match status" value="1"/>
</dbReference>
<name>A0A0F9GRI4_9ZZZZ</name>
<dbReference type="GO" id="GO:0031388">
    <property type="term" value="P:organic acid phosphorylation"/>
    <property type="evidence" value="ECO:0007669"/>
    <property type="project" value="InterPro"/>
</dbReference>
<evidence type="ECO:0000313" key="1">
    <source>
        <dbReference type="EMBL" id="KKM01424.1"/>
    </source>
</evidence>
<proteinExistence type="predicted"/>
<reference evidence="1" key="1">
    <citation type="journal article" date="2015" name="Nature">
        <title>Complex archaea that bridge the gap between prokaryotes and eukaryotes.</title>
        <authorList>
            <person name="Spang A."/>
            <person name="Saw J.H."/>
            <person name="Jorgensen S.L."/>
            <person name="Zaremba-Niedzwiedzka K."/>
            <person name="Martijn J."/>
            <person name="Lind A.E."/>
            <person name="van Eijk R."/>
            <person name="Schleper C."/>
            <person name="Guy L."/>
            <person name="Ettema T.J."/>
        </authorList>
    </citation>
    <scope>NUCLEOTIDE SEQUENCE</scope>
</reference>
<dbReference type="InterPro" id="IPR036129">
    <property type="entry name" value="Glycerate_kinase_sf"/>
</dbReference>
<dbReference type="PANTHER" id="PTHR21599:SF0">
    <property type="entry name" value="GLYCERATE KINASE"/>
    <property type="match status" value="1"/>
</dbReference>
<dbReference type="GO" id="GO:0008887">
    <property type="term" value="F:glycerate kinase activity"/>
    <property type="evidence" value="ECO:0007669"/>
    <property type="project" value="InterPro"/>
</dbReference>
<dbReference type="PANTHER" id="PTHR21599">
    <property type="entry name" value="GLYCERATE KINASE"/>
    <property type="match status" value="1"/>
</dbReference>
<dbReference type="AlphaFoldDB" id="A0A0F9GRI4"/>
<comment type="caution">
    <text evidence="1">The sequence shown here is derived from an EMBL/GenBank/DDBJ whole genome shotgun (WGS) entry which is preliminary data.</text>
</comment>
<dbReference type="NCBIfam" id="TIGR00045">
    <property type="entry name" value="glycerate kinase"/>
    <property type="match status" value="1"/>
</dbReference>
<evidence type="ECO:0008006" key="2">
    <source>
        <dbReference type="Google" id="ProtNLM"/>
    </source>
</evidence>
<dbReference type="Pfam" id="PF02595">
    <property type="entry name" value="Gly_kinase"/>
    <property type="match status" value="1"/>
</dbReference>
<feature type="non-terminal residue" evidence="1">
    <location>
        <position position="150"/>
    </location>
</feature>
<protein>
    <recommendedName>
        <fullName evidence="2">Glycerate kinase</fullName>
    </recommendedName>
</protein>
<sequence length="150" mass="15246">MKIVVAMDSFKESLSAEAACDIVAEAIVSVRPEAEVVVKPMADGGEGTAQALIRASGGEWIAATVMGPLPDMQVEAGFAWFDADKTALVEMATASGLELLQPQQRNPLLTTTYGTGQLIAAAVEYGACKVYLAVGGSATVDGAVGAAAAL</sequence>
<gene>
    <name evidence="1" type="ORF">LCGC14_1794600</name>
</gene>
<dbReference type="InterPro" id="IPR018193">
    <property type="entry name" value="Glyc_kinase_flavodox-like_fold"/>
</dbReference>
<dbReference type="Gene3D" id="3.90.1510.10">
    <property type="entry name" value="Glycerate kinase, domain 2"/>
    <property type="match status" value="1"/>
</dbReference>
<organism evidence="1">
    <name type="scientific">marine sediment metagenome</name>
    <dbReference type="NCBI Taxonomy" id="412755"/>
    <lineage>
        <taxon>unclassified sequences</taxon>
        <taxon>metagenomes</taxon>
        <taxon>ecological metagenomes</taxon>
    </lineage>
</organism>
<dbReference type="EMBL" id="LAZR01017201">
    <property type="protein sequence ID" value="KKM01424.1"/>
    <property type="molecule type" value="Genomic_DNA"/>
</dbReference>
<dbReference type="InterPro" id="IPR004381">
    <property type="entry name" value="Glycerate_kinase"/>
</dbReference>
<accession>A0A0F9GRI4</accession>